<dbReference type="PANTHER" id="PTHR35340:SF5">
    <property type="entry name" value="ASST-DOMAIN-CONTAINING PROTEIN"/>
    <property type="match status" value="1"/>
</dbReference>
<dbReference type="Pfam" id="PF14269">
    <property type="entry name" value="Arylsulfotran_2"/>
    <property type="match status" value="1"/>
</dbReference>
<dbReference type="InterPro" id="IPR053143">
    <property type="entry name" value="Arylsulfate_ST"/>
</dbReference>
<dbReference type="RefSeq" id="WP_394299926.1">
    <property type="nucleotide sequence ID" value="NZ_JBHMQT010000006.1"/>
</dbReference>
<comment type="caution">
    <text evidence="1">The sequence shown here is derived from an EMBL/GenBank/DDBJ whole genome shotgun (WGS) entry which is preliminary data.</text>
</comment>
<evidence type="ECO:0000313" key="1">
    <source>
        <dbReference type="EMBL" id="MFC0861699.1"/>
    </source>
</evidence>
<dbReference type="Proteomes" id="UP001589870">
    <property type="component" value="Unassembled WGS sequence"/>
</dbReference>
<organism evidence="1 2">
    <name type="scientific">Sphaerimonospora cavernae</name>
    <dbReference type="NCBI Taxonomy" id="1740611"/>
    <lineage>
        <taxon>Bacteria</taxon>
        <taxon>Bacillati</taxon>
        <taxon>Actinomycetota</taxon>
        <taxon>Actinomycetes</taxon>
        <taxon>Streptosporangiales</taxon>
        <taxon>Streptosporangiaceae</taxon>
        <taxon>Sphaerimonospora</taxon>
    </lineage>
</organism>
<dbReference type="Gene3D" id="2.130.10.10">
    <property type="entry name" value="YVTN repeat-like/Quinoprotein amine dehydrogenase"/>
    <property type="match status" value="1"/>
</dbReference>
<name>A0ABV6TZS2_9ACTN</name>
<dbReference type="InterPro" id="IPR039535">
    <property type="entry name" value="ASST-like"/>
</dbReference>
<keyword evidence="2" id="KW-1185">Reference proteome</keyword>
<dbReference type="InterPro" id="IPR015943">
    <property type="entry name" value="WD40/YVTN_repeat-like_dom_sf"/>
</dbReference>
<sequence length="405" mass="43972">MTRSAAGADDSGTSFLFSPSASYPQPFACLIDRNARLVHAWSNPAEQPNPSTDPPTYLRGWNHVELDDDGNLLAMVPLQALLKLAPDSTLLWKAPIPVHHDLGISRDGKIYALTEQPRSVPWRGGEHLLLDNAVTVLDSRDGHVLTVHSLYDVLTTCPELRALIDEEIDRRRAAAPDSTALLAELAEPHRRPAATRQALRLLRDLPGSPSDVLHANTIEMLNTHPYGLWKQGDVLVSLRNLNLIAAVDLTARSVAWFFGPGELSGQHQPSALPGGTVLVFDNGQAAGRSRVLEIDPATGEIIWQYTADPPQTLFSPLAGGCELLGNGHTLITDAQAGRAIEVTRDGRTVWGVQIHTTAPTTARSRAEIYRMSATRASITDLGSDATARQLVQARLKCELTHRSTP</sequence>
<evidence type="ECO:0000313" key="2">
    <source>
        <dbReference type="Proteomes" id="UP001589870"/>
    </source>
</evidence>
<dbReference type="SUPFAM" id="SSF50998">
    <property type="entry name" value="Quinoprotein alcohol dehydrogenase-like"/>
    <property type="match status" value="1"/>
</dbReference>
<dbReference type="InterPro" id="IPR011047">
    <property type="entry name" value="Quinoprotein_ADH-like_sf"/>
</dbReference>
<protein>
    <submittedName>
        <fullName evidence="1">Arylsulfotransferase family protein</fullName>
    </submittedName>
</protein>
<proteinExistence type="predicted"/>
<dbReference type="PANTHER" id="PTHR35340">
    <property type="entry name" value="PQQ ENZYME REPEAT PROTEIN-RELATED"/>
    <property type="match status" value="1"/>
</dbReference>
<reference evidence="1 2" key="1">
    <citation type="submission" date="2024-09" db="EMBL/GenBank/DDBJ databases">
        <authorList>
            <person name="Sun Q."/>
            <person name="Mori K."/>
        </authorList>
    </citation>
    <scope>NUCLEOTIDE SEQUENCE [LARGE SCALE GENOMIC DNA]</scope>
    <source>
        <strain evidence="1 2">TBRC 1851</strain>
    </source>
</reference>
<dbReference type="EMBL" id="JBHMQT010000006">
    <property type="protein sequence ID" value="MFC0861699.1"/>
    <property type="molecule type" value="Genomic_DNA"/>
</dbReference>
<gene>
    <name evidence="1" type="ORF">ACFHYQ_05240</name>
</gene>
<accession>A0ABV6TZS2</accession>